<dbReference type="InterPro" id="IPR013520">
    <property type="entry name" value="Ribonucl_H"/>
</dbReference>
<gene>
    <name evidence="4" type="ORF">H7A79_1089</name>
</gene>
<evidence type="ECO:0000313" key="4">
    <source>
        <dbReference type="EMBL" id="QNT58308.1"/>
    </source>
</evidence>
<evidence type="ECO:0000259" key="3">
    <source>
        <dbReference type="SMART" id="SM00479"/>
    </source>
</evidence>
<evidence type="ECO:0000313" key="5">
    <source>
        <dbReference type="Proteomes" id="UP000516412"/>
    </source>
</evidence>
<dbReference type="Proteomes" id="UP000516412">
    <property type="component" value="Chromosome"/>
</dbReference>
<dbReference type="EMBL" id="CP060414">
    <property type="protein sequence ID" value="QNT58308.1"/>
    <property type="molecule type" value="Genomic_DNA"/>
</dbReference>
<evidence type="ECO:0000256" key="2">
    <source>
        <dbReference type="SAM" id="Phobius"/>
    </source>
</evidence>
<keyword evidence="2" id="KW-0812">Transmembrane</keyword>
<accession>A0A7H1M9J3</accession>
<protein>
    <recommendedName>
        <fullName evidence="3">Exonuclease domain-containing protein</fullName>
    </recommendedName>
</protein>
<dbReference type="Gene3D" id="3.30.420.10">
    <property type="entry name" value="Ribonuclease H-like superfamily/Ribonuclease H"/>
    <property type="match status" value="1"/>
</dbReference>
<proteinExistence type="predicted"/>
<dbReference type="GO" id="GO:0006259">
    <property type="term" value="P:DNA metabolic process"/>
    <property type="evidence" value="ECO:0007669"/>
    <property type="project" value="UniProtKB-ARBA"/>
</dbReference>
<dbReference type="CDD" id="cd06127">
    <property type="entry name" value="DEDDh"/>
    <property type="match status" value="1"/>
</dbReference>
<feature type="domain" description="Exonuclease" evidence="3">
    <location>
        <begin position="61"/>
        <end position="257"/>
    </location>
</feature>
<feature type="coiled-coil region" evidence="1">
    <location>
        <begin position="280"/>
        <end position="307"/>
    </location>
</feature>
<dbReference type="InterPro" id="IPR036397">
    <property type="entry name" value="RNaseH_sf"/>
</dbReference>
<dbReference type="KEGG" id="nmus:H7A79_1089"/>
<feature type="transmembrane region" description="Helical" evidence="2">
    <location>
        <begin position="341"/>
        <end position="360"/>
    </location>
</feature>
<dbReference type="InterPro" id="IPR012337">
    <property type="entry name" value="RNaseH-like_sf"/>
</dbReference>
<dbReference type="GO" id="GO:0003676">
    <property type="term" value="F:nucleic acid binding"/>
    <property type="evidence" value="ECO:0007669"/>
    <property type="project" value="InterPro"/>
</dbReference>
<dbReference type="GO" id="GO:0004527">
    <property type="term" value="F:exonuclease activity"/>
    <property type="evidence" value="ECO:0007669"/>
    <property type="project" value="UniProtKB-ARBA"/>
</dbReference>
<keyword evidence="5" id="KW-1185">Reference proteome</keyword>
<keyword evidence="1" id="KW-0175">Coiled coil</keyword>
<dbReference type="SUPFAM" id="SSF53098">
    <property type="entry name" value="Ribonuclease H-like"/>
    <property type="match status" value="1"/>
</dbReference>
<evidence type="ECO:0000256" key="1">
    <source>
        <dbReference type="SAM" id="Coils"/>
    </source>
</evidence>
<organism evidence="4 5">
    <name type="scientific">Neisseria musculi</name>
    <dbReference type="NCBI Taxonomy" id="1815583"/>
    <lineage>
        <taxon>Bacteria</taxon>
        <taxon>Pseudomonadati</taxon>
        <taxon>Pseudomonadota</taxon>
        <taxon>Betaproteobacteria</taxon>
        <taxon>Neisseriales</taxon>
        <taxon>Neisseriaceae</taxon>
        <taxon>Neisseria</taxon>
    </lineage>
</organism>
<keyword evidence="2" id="KW-1133">Transmembrane helix</keyword>
<name>A0A7H1M9J3_9NEIS</name>
<sequence>MNHSQPYLTRYGKLGHIIWESRETLCQCTKPKCSHSIRYIEIFYASPTCPKCKSRIEHPYKYIVFDVESPAVKFDKAKPNSEENPTEFRICQFSWAVYRHDGNLEYIQNHIIQPNGYRLPADHQNRRGFSHDDACKQGRPILEVISLFQQDLARYPADEICLIAFNISHDIGLINKELLRTGQDEINFSTFKQFCLMKNTTSLCELTFPDGREGFKHPSLMELHQYLFGGFSNWHNAFYDVQATARCFFELVGRKYIVCTHEIDTIADLRNETKHKQEYTEKMLSENKQLENRLEHTKSALSSALHNNQQLQEHRLCLDRDIQTWQSRYATLTSQNKQLRFALAAITTAFFITIICYFLWPSENHLYHAGNQPNQLVIVKNTALYKRASRKSGNFAGFIQKCSLVSVTKNNNGISEYGNGKWLHISYTGKICQNQNMKGKCLNKHTAGWVDAKDIQSKTKSCPN</sequence>
<keyword evidence="2" id="KW-0472">Membrane</keyword>
<dbReference type="AlphaFoldDB" id="A0A7H1M9J3"/>
<dbReference type="SMART" id="SM00479">
    <property type="entry name" value="EXOIII"/>
    <property type="match status" value="1"/>
</dbReference>
<reference evidence="4" key="1">
    <citation type="submission" date="2024-06" db="EMBL/GenBank/DDBJ databases">
        <title>Complete Genome Sequence of mouse commensal type strain Neisseria musculi.</title>
        <authorList>
            <person name="Thapa E."/>
            <person name="Aluvathingal J."/>
            <person name="Nadendla S."/>
            <person name="Mehta A."/>
            <person name="Tettelin H."/>
            <person name="Weyand N.J."/>
        </authorList>
    </citation>
    <scope>NUCLEOTIDE SEQUENCE</scope>
    <source>
        <strain evidence="4">NW831</strain>
    </source>
</reference>